<gene>
    <name evidence="3" type="ORF">GYMLUDRAFT_45893</name>
</gene>
<reference evidence="3 4" key="1">
    <citation type="submission" date="2014-04" db="EMBL/GenBank/DDBJ databases">
        <title>Evolutionary Origins and Diversification of the Mycorrhizal Mutualists.</title>
        <authorList>
            <consortium name="DOE Joint Genome Institute"/>
            <consortium name="Mycorrhizal Genomics Consortium"/>
            <person name="Kohler A."/>
            <person name="Kuo A."/>
            <person name="Nagy L.G."/>
            <person name="Floudas D."/>
            <person name="Copeland A."/>
            <person name="Barry K.W."/>
            <person name="Cichocki N."/>
            <person name="Veneault-Fourrey C."/>
            <person name="LaButti K."/>
            <person name="Lindquist E.A."/>
            <person name="Lipzen A."/>
            <person name="Lundell T."/>
            <person name="Morin E."/>
            <person name="Murat C."/>
            <person name="Riley R."/>
            <person name="Ohm R."/>
            <person name="Sun H."/>
            <person name="Tunlid A."/>
            <person name="Henrissat B."/>
            <person name="Grigoriev I.V."/>
            <person name="Hibbett D.S."/>
            <person name="Martin F."/>
        </authorList>
    </citation>
    <scope>NUCLEOTIDE SEQUENCE [LARGE SCALE GENOMIC DNA]</scope>
    <source>
        <strain evidence="3 4">FD-317 M1</strain>
    </source>
</reference>
<protein>
    <recommendedName>
        <fullName evidence="2">FAD dependent oxidoreductase domain-containing protein</fullName>
    </recommendedName>
</protein>
<proteinExistence type="predicted"/>
<dbReference type="GO" id="GO:0005737">
    <property type="term" value="C:cytoplasm"/>
    <property type="evidence" value="ECO:0007669"/>
    <property type="project" value="TreeGrafter"/>
</dbReference>
<name>A0A0D0CHJ0_9AGAR</name>
<dbReference type="Gene3D" id="3.50.50.60">
    <property type="entry name" value="FAD/NAD(P)-binding domain"/>
    <property type="match status" value="1"/>
</dbReference>
<evidence type="ECO:0000313" key="4">
    <source>
        <dbReference type="Proteomes" id="UP000053593"/>
    </source>
</evidence>
<dbReference type="OrthoDB" id="429143at2759"/>
<dbReference type="PANTHER" id="PTHR13847:SF260">
    <property type="entry name" value="FAD DEPENDENT OXIDOREDUCTASE DOMAIN-CONTAINING PROTEIN"/>
    <property type="match status" value="1"/>
</dbReference>
<evidence type="ECO:0000256" key="1">
    <source>
        <dbReference type="SAM" id="SignalP"/>
    </source>
</evidence>
<dbReference type="InterPro" id="IPR006076">
    <property type="entry name" value="FAD-dep_OxRdtase"/>
</dbReference>
<keyword evidence="4" id="KW-1185">Reference proteome</keyword>
<evidence type="ECO:0000313" key="3">
    <source>
        <dbReference type="EMBL" id="KIK57722.1"/>
    </source>
</evidence>
<dbReference type="AlphaFoldDB" id="A0A0D0CHJ0"/>
<evidence type="ECO:0000259" key="2">
    <source>
        <dbReference type="Pfam" id="PF01266"/>
    </source>
</evidence>
<accession>A0A0D0CHJ0</accession>
<dbReference type="Pfam" id="PF01266">
    <property type="entry name" value="DAO"/>
    <property type="match status" value="1"/>
</dbReference>
<dbReference type="HOGENOM" id="CLU_022730_3_1_1"/>
<feature type="signal peptide" evidence="1">
    <location>
        <begin position="1"/>
        <end position="16"/>
    </location>
</feature>
<dbReference type="InterPro" id="IPR036188">
    <property type="entry name" value="FAD/NAD-bd_sf"/>
</dbReference>
<dbReference type="Gene3D" id="3.30.9.10">
    <property type="entry name" value="D-Amino Acid Oxidase, subunit A, domain 2"/>
    <property type="match status" value="1"/>
</dbReference>
<feature type="domain" description="FAD dependent oxidoreductase" evidence="2">
    <location>
        <begin position="67"/>
        <end position="466"/>
    </location>
</feature>
<dbReference type="SUPFAM" id="SSF51905">
    <property type="entry name" value="FAD/NAD(P)-binding domain"/>
    <property type="match status" value="1"/>
</dbReference>
<organism evidence="3 4">
    <name type="scientific">Collybiopsis luxurians FD-317 M1</name>
    <dbReference type="NCBI Taxonomy" id="944289"/>
    <lineage>
        <taxon>Eukaryota</taxon>
        <taxon>Fungi</taxon>
        <taxon>Dikarya</taxon>
        <taxon>Basidiomycota</taxon>
        <taxon>Agaricomycotina</taxon>
        <taxon>Agaricomycetes</taxon>
        <taxon>Agaricomycetidae</taxon>
        <taxon>Agaricales</taxon>
        <taxon>Marasmiineae</taxon>
        <taxon>Omphalotaceae</taxon>
        <taxon>Collybiopsis</taxon>
        <taxon>Collybiopsis luxurians</taxon>
    </lineage>
</organism>
<dbReference type="Proteomes" id="UP000053593">
    <property type="component" value="Unassembled WGS sequence"/>
</dbReference>
<feature type="chain" id="PRO_5002225247" description="FAD dependent oxidoreductase domain-containing protein" evidence="1">
    <location>
        <begin position="17"/>
        <end position="494"/>
    </location>
</feature>
<dbReference type="EMBL" id="KN834789">
    <property type="protein sequence ID" value="KIK57722.1"/>
    <property type="molecule type" value="Genomic_DNA"/>
</dbReference>
<dbReference type="PANTHER" id="PTHR13847">
    <property type="entry name" value="SARCOSINE DEHYDROGENASE-RELATED"/>
    <property type="match status" value="1"/>
</dbReference>
<keyword evidence="1" id="KW-0732">Signal</keyword>
<sequence>MFRVLLALLLPCAVLSRPVNDFQTPFTFEQPASLPVSNPTKSFWLDTPGANLLANEGSTGPLTEDADVCIIGSGMTGVSAAFHLAQAVKTINSKDSSLHLKAVVLEAREFCSGATGRNGGHLTPHSFFNYRSLERQWGKSEVIKSLELENRTTMAMVKIIEEYNLTDTVDLVSGGHLSLIGSTQEYASLTADYHAARQAGLDVGDVEWFSEAEVDSIYGASYPAVRFSAFNFWPSKFVTQLYLLANSSTPHFSLDLHTHTPVISIAPLPSSRWSLGTLRGSVHCTHVVHATNAYASHLLSQFSGRKGIIPTRGQMITLRSGTAINDSWRASWGGLDHHWFPRPLNGSDAGSPNNRPLVVLGGGREIGGPTNEQFQTDDSVLNAAVGEDLHAFLPNTFPRMFEEGEMPEMEWTGIMGYTETTDPFVGPVINDPPSNSDLNSQSGQYIAAGYNGHGMPRAYSCAEAVAGMVMAAVQGKAWTVPEWFPTHYLTRNRR</sequence>